<reference evidence="1" key="1">
    <citation type="journal article" date="2022" name="Clin. Infect. Dis.">
        <title>Association between Clostridium innocuum and antibiotic-associated diarrhea in adults and children: A cross-sectional study and comparative genomics analysis.</title>
        <authorList>
            <person name="Cherny K.E."/>
            <person name="Muscat E.B."/>
            <person name="Balaji A."/>
            <person name="Mukherjee J."/>
            <person name="Ozer E.A."/>
            <person name="Angarone M.P."/>
            <person name="Hauser A.R."/>
            <person name="Sichel J.S."/>
            <person name="Amponsah E."/>
            <person name="Kociolek L.K."/>
        </authorList>
    </citation>
    <scope>NUCLEOTIDE SEQUENCE</scope>
    <source>
        <strain evidence="1">NU1-AC-029v</strain>
    </source>
</reference>
<proteinExistence type="predicted"/>
<accession>A0AAP2UQC6</accession>
<comment type="caution">
    <text evidence="1">The sequence shown here is derived from an EMBL/GenBank/DDBJ whole genome shotgun (WGS) entry which is preliminary data.</text>
</comment>
<evidence type="ECO:0000313" key="2">
    <source>
        <dbReference type="Proteomes" id="UP001203972"/>
    </source>
</evidence>
<evidence type="ECO:0000313" key="1">
    <source>
        <dbReference type="EMBL" id="MCR0234377.1"/>
    </source>
</evidence>
<protein>
    <submittedName>
        <fullName evidence="1">Uncharacterized protein</fullName>
    </submittedName>
</protein>
<dbReference type="AlphaFoldDB" id="A0AAP2UQC6"/>
<gene>
    <name evidence="1" type="ORF">MKC95_16525</name>
</gene>
<dbReference type="Proteomes" id="UP001203972">
    <property type="component" value="Unassembled WGS sequence"/>
</dbReference>
<sequence>MKNIPIGSWKKHNDYAWFTGHGNSFHTPIVDEIELHKIAVLTDKKRPFYLTWNIAYPKEDFVVFNYIVRGDDEENRILLFIVLIKRL</sequence>
<dbReference type="RefSeq" id="WP_008818494.1">
    <property type="nucleotide sequence ID" value="NZ_AP025565.1"/>
</dbReference>
<dbReference type="EMBL" id="JAKTMA010000032">
    <property type="protein sequence ID" value="MCR0234377.1"/>
    <property type="molecule type" value="Genomic_DNA"/>
</dbReference>
<name>A0AAP2UQC6_CLOIN</name>
<organism evidence="1 2">
    <name type="scientific">Clostridium innocuum</name>
    <dbReference type="NCBI Taxonomy" id="1522"/>
    <lineage>
        <taxon>Bacteria</taxon>
        <taxon>Bacillati</taxon>
        <taxon>Bacillota</taxon>
        <taxon>Clostridia</taxon>
        <taxon>Eubacteriales</taxon>
        <taxon>Clostridiaceae</taxon>
        <taxon>Clostridium</taxon>
    </lineage>
</organism>